<evidence type="ECO:0008006" key="4">
    <source>
        <dbReference type="Google" id="ProtNLM"/>
    </source>
</evidence>
<organism evidence="2 3">
    <name type="scientific">Posidoniimonas corsicana</name>
    <dbReference type="NCBI Taxonomy" id="1938618"/>
    <lineage>
        <taxon>Bacteria</taxon>
        <taxon>Pseudomonadati</taxon>
        <taxon>Planctomycetota</taxon>
        <taxon>Planctomycetia</taxon>
        <taxon>Pirellulales</taxon>
        <taxon>Lacipirellulaceae</taxon>
        <taxon>Posidoniimonas</taxon>
    </lineage>
</organism>
<dbReference type="RefSeq" id="WP_146567807.1">
    <property type="nucleotide sequence ID" value="NZ_SIHJ01000003.1"/>
</dbReference>
<reference evidence="2 3" key="1">
    <citation type="submission" date="2019-02" db="EMBL/GenBank/DDBJ databases">
        <title>Deep-cultivation of Planctomycetes and their phenomic and genomic characterization uncovers novel biology.</title>
        <authorList>
            <person name="Wiegand S."/>
            <person name="Jogler M."/>
            <person name="Boedeker C."/>
            <person name="Pinto D."/>
            <person name="Vollmers J."/>
            <person name="Rivas-Marin E."/>
            <person name="Kohn T."/>
            <person name="Peeters S.H."/>
            <person name="Heuer A."/>
            <person name="Rast P."/>
            <person name="Oberbeckmann S."/>
            <person name="Bunk B."/>
            <person name="Jeske O."/>
            <person name="Meyerdierks A."/>
            <person name="Storesund J.E."/>
            <person name="Kallscheuer N."/>
            <person name="Luecker S."/>
            <person name="Lage O.M."/>
            <person name="Pohl T."/>
            <person name="Merkel B.J."/>
            <person name="Hornburger P."/>
            <person name="Mueller R.-W."/>
            <person name="Bruemmer F."/>
            <person name="Labrenz M."/>
            <person name="Spormann A.M."/>
            <person name="Op Den Camp H."/>
            <person name="Overmann J."/>
            <person name="Amann R."/>
            <person name="Jetten M.S.M."/>
            <person name="Mascher T."/>
            <person name="Medema M.H."/>
            <person name="Devos D.P."/>
            <person name="Kaster A.-K."/>
            <person name="Ovreas L."/>
            <person name="Rohde M."/>
            <person name="Galperin M.Y."/>
            <person name="Jogler C."/>
        </authorList>
    </citation>
    <scope>NUCLEOTIDE SEQUENCE [LARGE SCALE GENOMIC DNA]</scope>
    <source>
        <strain evidence="2 3">KOR34</strain>
    </source>
</reference>
<evidence type="ECO:0000313" key="2">
    <source>
        <dbReference type="EMBL" id="TWT32441.1"/>
    </source>
</evidence>
<name>A0A5C5V219_9BACT</name>
<sequence length="269" mass="28174" precursor="true">MRPRCALFAVLMLFVLSADSARAVVIEWTLGRLSAYLQDGSNLAPAAPSFHEVFAQFASDDPFEFSGVVLEHPTGPDAPLDAMPGGTRWDISSGYFSTSQLETAWPAGDYTLAANSGSSTIRESVALRSHDVDSVPYFTGSVYEVLSGLNPSRPVTLEWNAPGAEVDRVTVHIASLSGGQAPIAVDATGQTSLPLPAGTLAPNTVYSLSIEFSSEQADQPDAFSSGEGKSVVKNITEIAFTTGEVPEPSGLVAGALLAVGLSARRRRAA</sequence>
<feature type="chain" id="PRO_5022913157" description="PEP-CTERM protein-sorting domain-containing protein" evidence="1">
    <location>
        <begin position="24"/>
        <end position="269"/>
    </location>
</feature>
<evidence type="ECO:0000313" key="3">
    <source>
        <dbReference type="Proteomes" id="UP000316714"/>
    </source>
</evidence>
<dbReference type="Proteomes" id="UP000316714">
    <property type="component" value="Unassembled WGS sequence"/>
</dbReference>
<dbReference type="OrthoDB" id="9832687at2"/>
<dbReference type="EMBL" id="SIHJ01000003">
    <property type="protein sequence ID" value="TWT32441.1"/>
    <property type="molecule type" value="Genomic_DNA"/>
</dbReference>
<keyword evidence="1" id="KW-0732">Signal</keyword>
<comment type="caution">
    <text evidence="2">The sequence shown here is derived from an EMBL/GenBank/DDBJ whole genome shotgun (WGS) entry which is preliminary data.</text>
</comment>
<keyword evidence="3" id="KW-1185">Reference proteome</keyword>
<feature type="signal peptide" evidence="1">
    <location>
        <begin position="1"/>
        <end position="23"/>
    </location>
</feature>
<proteinExistence type="predicted"/>
<accession>A0A5C5V219</accession>
<protein>
    <recommendedName>
        <fullName evidence="4">PEP-CTERM protein-sorting domain-containing protein</fullName>
    </recommendedName>
</protein>
<dbReference type="AlphaFoldDB" id="A0A5C5V219"/>
<gene>
    <name evidence="2" type="ORF">KOR34_42040</name>
</gene>
<evidence type="ECO:0000256" key="1">
    <source>
        <dbReference type="SAM" id="SignalP"/>
    </source>
</evidence>